<sequence length="48" mass="5756">MSSLDVCLFRNYFKILLYVFSSSYLFTLIWFIILLILGFIESLKRISQ</sequence>
<name>A0A816MZ18_BRANA</name>
<evidence type="ECO:0000256" key="1">
    <source>
        <dbReference type="SAM" id="Phobius"/>
    </source>
</evidence>
<organism evidence="2">
    <name type="scientific">Brassica napus</name>
    <name type="common">Rape</name>
    <dbReference type="NCBI Taxonomy" id="3708"/>
    <lineage>
        <taxon>Eukaryota</taxon>
        <taxon>Viridiplantae</taxon>
        <taxon>Streptophyta</taxon>
        <taxon>Embryophyta</taxon>
        <taxon>Tracheophyta</taxon>
        <taxon>Spermatophyta</taxon>
        <taxon>Magnoliopsida</taxon>
        <taxon>eudicotyledons</taxon>
        <taxon>Gunneridae</taxon>
        <taxon>Pentapetalae</taxon>
        <taxon>rosids</taxon>
        <taxon>malvids</taxon>
        <taxon>Brassicales</taxon>
        <taxon>Brassicaceae</taxon>
        <taxon>Brassiceae</taxon>
        <taxon>Brassica</taxon>
    </lineage>
</organism>
<dbReference type="Proteomes" id="UP001295469">
    <property type="component" value="Chromosome C07"/>
</dbReference>
<dbReference type="EMBL" id="HG994371">
    <property type="protein sequence ID" value="CAF2018844.1"/>
    <property type="molecule type" value="Genomic_DNA"/>
</dbReference>
<keyword evidence="1" id="KW-0472">Membrane</keyword>
<gene>
    <name evidence="2" type="ORF">DARMORV10_C07P45960.1</name>
</gene>
<dbReference type="AlphaFoldDB" id="A0A816MZ18"/>
<evidence type="ECO:0000313" key="2">
    <source>
        <dbReference type="EMBL" id="CAF2018844.1"/>
    </source>
</evidence>
<protein>
    <submittedName>
        <fullName evidence="2">(rape) hypothetical protein</fullName>
    </submittedName>
</protein>
<feature type="transmembrane region" description="Helical" evidence="1">
    <location>
        <begin position="15"/>
        <end position="40"/>
    </location>
</feature>
<accession>A0A816MZ18</accession>
<keyword evidence="1" id="KW-0812">Transmembrane</keyword>
<keyword evidence="1" id="KW-1133">Transmembrane helix</keyword>
<proteinExistence type="predicted"/>
<reference evidence="2" key="1">
    <citation type="submission" date="2021-01" db="EMBL/GenBank/DDBJ databases">
        <authorList>
            <consortium name="Genoscope - CEA"/>
            <person name="William W."/>
        </authorList>
    </citation>
    <scope>NUCLEOTIDE SEQUENCE</scope>
</reference>